<dbReference type="InterPro" id="IPR004046">
    <property type="entry name" value="GST_C"/>
</dbReference>
<dbReference type="RefSeq" id="WP_184382034.1">
    <property type="nucleotide sequence ID" value="NZ_JACIDJ010000001.1"/>
</dbReference>
<proteinExistence type="predicted"/>
<dbReference type="Gene3D" id="1.20.1050.10">
    <property type="match status" value="1"/>
</dbReference>
<dbReference type="InterPro" id="IPR010987">
    <property type="entry name" value="Glutathione-S-Trfase_C-like"/>
</dbReference>
<protein>
    <submittedName>
        <fullName evidence="3">Glutathione S-transferase</fullName>
        <ecNumber evidence="3">2.5.1.18</ecNumber>
    </submittedName>
</protein>
<sequence>MLTIYGCFRSRASRNIWLAYELGVDFKHIPVIQAGRLADPLATTAPINTKSPEFLKVNPNGLIPAMEMDGLVLAESLAINLFMAKKFGGDLAPRDLNEDALMTQWAIWAMTEAEIHTIQILYHKVMFPEAARDPARLAEAVAALARPFRVLDEALAATGYLVGSRFTVADLNMAEVIRYAQPVPELFEAAPRVKAWLAACQARPAFQKMVAGRNAEPA</sequence>
<dbReference type="Pfam" id="PF13409">
    <property type="entry name" value="GST_N_2"/>
    <property type="match status" value="1"/>
</dbReference>
<feature type="domain" description="GST N-terminal" evidence="1">
    <location>
        <begin position="1"/>
        <end position="91"/>
    </location>
</feature>
<dbReference type="CDD" id="cd03046">
    <property type="entry name" value="GST_N_GTT1_like"/>
    <property type="match status" value="1"/>
</dbReference>
<dbReference type="PANTHER" id="PTHR44051:SF8">
    <property type="entry name" value="GLUTATHIONE S-TRANSFERASE GSTA"/>
    <property type="match status" value="1"/>
</dbReference>
<evidence type="ECO:0000313" key="3">
    <source>
        <dbReference type="EMBL" id="MBB3897092.1"/>
    </source>
</evidence>
<keyword evidence="3" id="KW-0808">Transferase</keyword>
<dbReference type="InterPro" id="IPR036249">
    <property type="entry name" value="Thioredoxin-like_sf"/>
</dbReference>
<dbReference type="PROSITE" id="PS50405">
    <property type="entry name" value="GST_CTER"/>
    <property type="match status" value="1"/>
</dbReference>
<gene>
    <name evidence="3" type="ORF">GGQ83_000518</name>
</gene>
<accession>A0A840A878</accession>
<dbReference type="PANTHER" id="PTHR44051">
    <property type="entry name" value="GLUTATHIONE S-TRANSFERASE-RELATED"/>
    <property type="match status" value="1"/>
</dbReference>
<dbReference type="InterPro" id="IPR004045">
    <property type="entry name" value="Glutathione_S-Trfase_N"/>
</dbReference>
<dbReference type="Pfam" id="PF00043">
    <property type="entry name" value="GST_C"/>
    <property type="match status" value="1"/>
</dbReference>
<keyword evidence="4" id="KW-1185">Reference proteome</keyword>
<comment type="caution">
    <text evidence="3">The sequence shown here is derived from an EMBL/GenBank/DDBJ whole genome shotgun (WGS) entry which is preliminary data.</text>
</comment>
<dbReference type="AlphaFoldDB" id="A0A840A878"/>
<dbReference type="EC" id="2.5.1.18" evidence="3"/>
<feature type="domain" description="GST C-terminal" evidence="2">
    <location>
        <begin position="95"/>
        <end position="218"/>
    </location>
</feature>
<organism evidence="3 4">
    <name type="scientific">Roseococcus suduntuyensis</name>
    <dbReference type="NCBI Taxonomy" id="455361"/>
    <lineage>
        <taxon>Bacteria</taxon>
        <taxon>Pseudomonadati</taxon>
        <taxon>Pseudomonadota</taxon>
        <taxon>Alphaproteobacteria</taxon>
        <taxon>Acetobacterales</taxon>
        <taxon>Roseomonadaceae</taxon>
        <taxon>Roseococcus</taxon>
    </lineage>
</organism>
<dbReference type="SUPFAM" id="SSF52833">
    <property type="entry name" value="Thioredoxin-like"/>
    <property type="match status" value="1"/>
</dbReference>
<dbReference type="InterPro" id="IPR036282">
    <property type="entry name" value="Glutathione-S-Trfase_C_sf"/>
</dbReference>
<dbReference type="SFLD" id="SFLDS00019">
    <property type="entry name" value="Glutathione_Transferase_(cytos"/>
    <property type="match status" value="1"/>
</dbReference>
<evidence type="ECO:0000313" key="4">
    <source>
        <dbReference type="Proteomes" id="UP000553193"/>
    </source>
</evidence>
<evidence type="ECO:0000259" key="2">
    <source>
        <dbReference type="PROSITE" id="PS50405"/>
    </source>
</evidence>
<dbReference type="EMBL" id="JACIDJ010000001">
    <property type="protein sequence ID" value="MBB3897092.1"/>
    <property type="molecule type" value="Genomic_DNA"/>
</dbReference>
<reference evidence="3 4" key="1">
    <citation type="submission" date="2020-08" db="EMBL/GenBank/DDBJ databases">
        <title>Genomic Encyclopedia of Type Strains, Phase IV (KMG-IV): sequencing the most valuable type-strain genomes for metagenomic binning, comparative biology and taxonomic classification.</title>
        <authorList>
            <person name="Goeker M."/>
        </authorList>
    </citation>
    <scope>NUCLEOTIDE SEQUENCE [LARGE SCALE GENOMIC DNA]</scope>
    <source>
        <strain evidence="3 4">DSM 19979</strain>
    </source>
</reference>
<dbReference type="PROSITE" id="PS50404">
    <property type="entry name" value="GST_NTER"/>
    <property type="match status" value="1"/>
</dbReference>
<dbReference type="CDD" id="cd03207">
    <property type="entry name" value="GST_C_8"/>
    <property type="match status" value="1"/>
</dbReference>
<dbReference type="InterPro" id="IPR040079">
    <property type="entry name" value="Glutathione_S-Trfase"/>
</dbReference>
<dbReference type="SFLD" id="SFLDG00358">
    <property type="entry name" value="Main_(cytGST)"/>
    <property type="match status" value="1"/>
</dbReference>
<name>A0A840A878_9PROT</name>
<dbReference type="SUPFAM" id="SSF47616">
    <property type="entry name" value="GST C-terminal domain-like"/>
    <property type="match status" value="1"/>
</dbReference>
<dbReference type="Proteomes" id="UP000553193">
    <property type="component" value="Unassembled WGS sequence"/>
</dbReference>
<dbReference type="GO" id="GO:0004364">
    <property type="term" value="F:glutathione transferase activity"/>
    <property type="evidence" value="ECO:0007669"/>
    <property type="project" value="UniProtKB-EC"/>
</dbReference>
<dbReference type="Gene3D" id="3.40.30.10">
    <property type="entry name" value="Glutaredoxin"/>
    <property type="match status" value="1"/>
</dbReference>
<evidence type="ECO:0000259" key="1">
    <source>
        <dbReference type="PROSITE" id="PS50404"/>
    </source>
</evidence>